<feature type="domain" description="CusB-like beta-barrel" evidence="4">
    <location>
        <begin position="232"/>
        <end position="303"/>
    </location>
</feature>
<evidence type="ECO:0000259" key="3">
    <source>
        <dbReference type="Pfam" id="PF25893"/>
    </source>
</evidence>
<sequence length="391" mass="43233">MKHISTLLILSILLASCGGKTKSVEDIIASNNLEKIQEKRNEIEAKKLELTDQLNQLEAKIKELDPQEKVPLITTFKVLDTVFTHFVELQGNVSTKQNIVIYPEFSGVLLQVFVKEGQNVSKGQILAKIDDGGLSQQLSQLKIQTALAKTTFERQARLWEQKIGSEIQYLQAKATYEAQQEAVKQLSQQVAKTVVRAPFTGTIDDVITDQGSVVGAGQTPLFRIVNLSDMYIDSDVPESYISTIVQGKEVQVEFPVLNKTIETKVRQASSFINPANRTFKIEVGIGNNDKSIKPNLTAKLKINDYTNPKALLIPQSIISENANGEQYVYTVVNKEGQNATVKREIITTGKTQGDFIEVLTGIKDGEEIIDEGARSVKDGQNVKILDVNKAS</sequence>
<evidence type="ECO:0000313" key="8">
    <source>
        <dbReference type="Proteomes" id="UP001610100"/>
    </source>
</evidence>
<dbReference type="Pfam" id="PF25973">
    <property type="entry name" value="BSH_CzcB"/>
    <property type="match status" value="1"/>
</dbReference>
<keyword evidence="2" id="KW-0175">Coiled coil</keyword>
<protein>
    <submittedName>
        <fullName evidence="7">Efflux RND transporter periplasmic adaptor subunit</fullName>
    </submittedName>
</protein>
<feature type="coiled-coil region" evidence="2">
    <location>
        <begin position="29"/>
        <end position="67"/>
    </location>
</feature>
<evidence type="ECO:0000259" key="4">
    <source>
        <dbReference type="Pfam" id="PF25954"/>
    </source>
</evidence>
<dbReference type="InterPro" id="IPR006143">
    <property type="entry name" value="RND_pump_MFP"/>
</dbReference>
<evidence type="ECO:0000259" key="5">
    <source>
        <dbReference type="Pfam" id="PF25967"/>
    </source>
</evidence>
<feature type="domain" description="CzcB-like barrel-sandwich hybrid" evidence="6">
    <location>
        <begin position="100"/>
        <end position="217"/>
    </location>
</feature>
<feature type="domain" description="Multidrug resistance protein MdtA-like C-terminal permuted SH3" evidence="5">
    <location>
        <begin position="310"/>
        <end position="373"/>
    </location>
</feature>
<dbReference type="Proteomes" id="UP001610100">
    <property type="component" value="Unassembled WGS sequence"/>
</dbReference>
<organism evidence="7 8">
    <name type="scientific">Gaetbulibacter aestuarii</name>
    <dbReference type="NCBI Taxonomy" id="1502358"/>
    <lineage>
        <taxon>Bacteria</taxon>
        <taxon>Pseudomonadati</taxon>
        <taxon>Bacteroidota</taxon>
        <taxon>Flavobacteriia</taxon>
        <taxon>Flavobacteriales</taxon>
        <taxon>Flavobacteriaceae</taxon>
        <taxon>Gaetbulibacter</taxon>
    </lineage>
</organism>
<dbReference type="EMBL" id="JBAWKB010000001">
    <property type="protein sequence ID" value="MFH6770330.1"/>
    <property type="molecule type" value="Genomic_DNA"/>
</dbReference>
<dbReference type="Gene3D" id="2.40.420.20">
    <property type="match status" value="1"/>
</dbReference>
<dbReference type="Gene3D" id="2.40.50.100">
    <property type="match status" value="1"/>
</dbReference>
<dbReference type="Gene3D" id="1.10.287.470">
    <property type="entry name" value="Helix hairpin bin"/>
    <property type="match status" value="1"/>
</dbReference>
<dbReference type="PANTHER" id="PTHR30469:SF15">
    <property type="entry name" value="HLYD FAMILY OF SECRETION PROTEINS"/>
    <property type="match status" value="1"/>
</dbReference>
<dbReference type="NCBIfam" id="TIGR01730">
    <property type="entry name" value="RND_mfp"/>
    <property type="match status" value="1"/>
</dbReference>
<dbReference type="PROSITE" id="PS51257">
    <property type="entry name" value="PROKAR_LIPOPROTEIN"/>
    <property type="match status" value="1"/>
</dbReference>
<keyword evidence="8" id="KW-1185">Reference proteome</keyword>
<evidence type="ECO:0000256" key="2">
    <source>
        <dbReference type="SAM" id="Coils"/>
    </source>
</evidence>
<dbReference type="Pfam" id="PF25954">
    <property type="entry name" value="Beta-barrel_RND_2"/>
    <property type="match status" value="1"/>
</dbReference>
<dbReference type="InterPro" id="IPR058648">
    <property type="entry name" value="HH_CzcB-like"/>
</dbReference>
<proteinExistence type="inferred from homology"/>
<feature type="domain" description="CzcB-like alpha-helical hairpin" evidence="3">
    <location>
        <begin position="135"/>
        <end position="191"/>
    </location>
</feature>
<dbReference type="PANTHER" id="PTHR30469">
    <property type="entry name" value="MULTIDRUG RESISTANCE PROTEIN MDTA"/>
    <property type="match status" value="1"/>
</dbReference>
<dbReference type="InterPro" id="IPR058647">
    <property type="entry name" value="BSH_CzcB-like"/>
</dbReference>
<evidence type="ECO:0000259" key="6">
    <source>
        <dbReference type="Pfam" id="PF25973"/>
    </source>
</evidence>
<evidence type="ECO:0000313" key="7">
    <source>
        <dbReference type="EMBL" id="MFH6770330.1"/>
    </source>
</evidence>
<dbReference type="InterPro" id="IPR058792">
    <property type="entry name" value="Beta-barrel_RND_2"/>
</dbReference>
<name>A0ABW7MUK8_9FLAO</name>
<accession>A0ABW7MUK8</accession>
<comment type="similarity">
    <text evidence="1">Belongs to the membrane fusion protein (MFP) (TC 8.A.1) family.</text>
</comment>
<dbReference type="Pfam" id="PF25967">
    <property type="entry name" value="RND-MFP_C"/>
    <property type="match status" value="1"/>
</dbReference>
<gene>
    <name evidence="7" type="ORF">V8G58_00175</name>
</gene>
<evidence type="ECO:0000256" key="1">
    <source>
        <dbReference type="ARBA" id="ARBA00009477"/>
    </source>
</evidence>
<dbReference type="Gene3D" id="2.40.30.170">
    <property type="match status" value="1"/>
</dbReference>
<dbReference type="InterPro" id="IPR058627">
    <property type="entry name" value="MdtA-like_C"/>
</dbReference>
<reference evidence="7 8" key="1">
    <citation type="submission" date="2024-02" db="EMBL/GenBank/DDBJ databases">
        <title>A Gaetbulibacter species isolated from tidal flats and genomic insights of their niches.</title>
        <authorList>
            <person name="Ye Y."/>
        </authorList>
    </citation>
    <scope>NUCLEOTIDE SEQUENCE [LARGE SCALE GENOMIC DNA]</scope>
    <source>
        <strain evidence="7 8">KYW382</strain>
    </source>
</reference>
<dbReference type="RefSeq" id="WP_344738406.1">
    <property type="nucleotide sequence ID" value="NZ_BAABAY010000001.1"/>
</dbReference>
<comment type="caution">
    <text evidence="7">The sequence shown here is derived from an EMBL/GenBank/DDBJ whole genome shotgun (WGS) entry which is preliminary data.</text>
</comment>
<dbReference type="SUPFAM" id="SSF111369">
    <property type="entry name" value="HlyD-like secretion proteins"/>
    <property type="match status" value="1"/>
</dbReference>
<dbReference type="Pfam" id="PF25893">
    <property type="entry name" value="HH_CzcB"/>
    <property type="match status" value="1"/>
</dbReference>